<sequence length="757" mass="78052">MVDQRRSQASVQQPKYDTYAKPVLLSQPEKQRTSIHVSSESPDSAAAEDHGARKVTPGKLDLSKLRSLSQGDIKATPDPAGALRAPRKTPPDPSSGSGADVDNAGKENLLSPGRLVNLPNGTPLSRHPSDALSRKASPKALLDGDGGASQGQITIVAEACPFRALEASYALHFITIAVAQYEQKILQGQRLRKGRFSGASTPDVSRHNSVCSSEHATPRETPQQPSGVSFTAAEPRSNGSAPRSSVAPEAGTAVEASGPVSGRQSPALQPEVLPQRTEVEDALQGSAIAAKPEGGAIAETSTIADVRSISEEAPALDEDGSCLDGGGAPVSAAEQSQDADLDRDSGSAAAPSPAASAGAAAEPMHAADSHSAPCEDVHVLPVSTCASPGPAAEPEPRRRPHAGAAVAGDPAGPAAIPPAIAESASKAAASSQGAAEAGQAVDSADSSGSTALREQATPSSAQTGREVDSNSNLSAESVREPEWVAAFRRIVSLAVNTPLSQEPAPIARSVASSDTARQIDAVPGPSEPALSPSSEVGGSADARRSGGDGLFSRGGIGGGRNLDTAFESALTDGRRKRLRADASAHGSGSVVRAAAAVQRAAERATLDRNDYSGARISQEASSVLSPGAIALVNGRTAHSPAEVQAQLSDVVHQLRFCLASMSEQQRPLLHATDILQAAKVPRRDLAEAAEKLKEAERLRRWSEVAQSENIARLLGILGEMQAVQQARAEEVHFSAPVWLKLLDSSPPQNDSGRLRRC</sequence>
<dbReference type="AlphaFoldDB" id="I0YPY9"/>
<proteinExistence type="predicted"/>
<feature type="compositionally biased region" description="Gly residues" evidence="1">
    <location>
        <begin position="547"/>
        <end position="556"/>
    </location>
</feature>
<evidence type="ECO:0000256" key="1">
    <source>
        <dbReference type="SAM" id="MobiDB-lite"/>
    </source>
</evidence>
<feature type="compositionally biased region" description="Polar residues" evidence="1">
    <location>
        <begin position="198"/>
        <end position="229"/>
    </location>
</feature>
<dbReference type="KEGG" id="csl:COCSUDRAFT_67373"/>
<dbReference type="RefSeq" id="XP_005645002.1">
    <property type="nucleotide sequence ID" value="XM_005644945.1"/>
</dbReference>
<accession>I0YPY9</accession>
<feature type="region of interest" description="Disordered" evidence="1">
    <location>
        <begin position="315"/>
        <end position="479"/>
    </location>
</feature>
<feature type="compositionally biased region" description="Polar residues" evidence="1">
    <location>
        <begin position="444"/>
        <end position="475"/>
    </location>
</feature>
<reference evidence="2 3" key="1">
    <citation type="journal article" date="2012" name="Genome Biol.">
        <title>The genome of the polar eukaryotic microalga coccomyxa subellipsoidea reveals traits of cold adaptation.</title>
        <authorList>
            <person name="Blanc G."/>
            <person name="Agarkova I."/>
            <person name="Grimwood J."/>
            <person name="Kuo A."/>
            <person name="Brueggeman A."/>
            <person name="Dunigan D."/>
            <person name="Gurnon J."/>
            <person name="Ladunga I."/>
            <person name="Lindquist E."/>
            <person name="Lucas S."/>
            <person name="Pangilinan J."/>
            <person name="Proschold T."/>
            <person name="Salamov A."/>
            <person name="Schmutz J."/>
            <person name="Weeks D."/>
            <person name="Yamada T."/>
            <person name="Claverie J.M."/>
            <person name="Grigoriev I."/>
            <person name="Van Etten J."/>
            <person name="Lomsadze A."/>
            <person name="Borodovsky M."/>
        </authorList>
    </citation>
    <scope>NUCLEOTIDE SEQUENCE [LARGE SCALE GENOMIC DNA]</scope>
    <source>
        <strain evidence="2 3">C-169</strain>
    </source>
</reference>
<gene>
    <name evidence="2" type="ORF">COCSUDRAFT_67373</name>
</gene>
<dbReference type="GeneID" id="17038434"/>
<protein>
    <submittedName>
        <fullName evidence="2">Uncharacterized protein</fullName>
    </submittedName>
</protein>
<feature type="region of interest" description="Disordered" evidence="1">
    <location>
        <begin position="507"/>
        <end position="556"/>
    </location>
</feature>
<evidence type="ECO:0000313" key="3">
    <source>
        <dbReference type="Proteomes" id="UP000007264"/>
    </source>
</evidence>
<keyword evidence="3" id="KW-1185">Reference proteome</keyword>
<evidence type="ECO:0000313" key="2">
    <source>
        <dbReference type="EMBL" id="EIE20458.1"/>
    </source>
</evidence>
<organism evidence="2 3">
    <name type="scientific">Coccomyxa subellipsoidea (strain C-169)</name>
    <name type="common">Green microalga</name>
    <dbReference type="NCBI Taxonomy" id="574566"/>
    <lineage>
        <taxon>Eukaryota</taxon>
        <taxon>Viridiplantae</taxon>
        <taxon>Chlorophyta</taxon>
        <taxon>core chlorophytes</taxon>
        <taxon>Trebouxiophyceae</taxon>
        <taxon>Trebouxiophyceae incertae sedis</taxon>
        <taxon>Coccomyxaceae</taxon>
        <taxon>Coccomyxa</taxon>
        <taxon>Coccomyxa subellipsoidea</taxon>
    </lineage>
</organism>
<feature type="compositionally biased region" description="Basic and acidic residues" evidence="1">
    <location>
        <begin position="365"/>
        <end position="378"/>
    </location>
</feature>
<dbReference type="EMBL" id="AGSI01000015">
    <property type="protein sequence ID" value="EIE20458.1"/>
    <property type="molecule type" value="Genomic_DNA"/>
</dbReference>
<dbReference type="STRING" id="574566.I0YPY9"/>
<feature type="region of interest" description="Disordered" evidence="1">
    <location>
        <begin position="1"/>
        <end position="148"/>
    </location>
</feature>
<feature type="compositionally biased region" description="Low complexity" evidence="1">
    <location>
        <begin position="346"/>
        <end position="361"/>
    </location>
</feature>
<dbReference type="Proteomes" id="UP000007264">
    <property type="component" value="Unassembled WGS sequence"/>
</dbReference>
<feature type="compositionally biased region" description="Low complexity" evidence="1">
    <location>
        <begin position="402"/>
        <end position="441"/>
    </location>
</feature>
<name>I0YPY9_COCSC</name>
<feature type="region of interest" description="Disordered" evidence="1">
    <location>
        <begin position="195"/>
        <end position="268"/>
    </location>
</feature>
<dbReference type="OrthoDB" id="10557688at2759"/>
<comment type="caution">
    <text evidence="2">The sequence shown here is derived from an EMBL/GenBank/DDBJ whole genome shotgun (WGS) entry which is preliminary data.</text>
</comment>